<dbReference type="EC" id="3.4.11.-" evidence="23"/>
<dbReference type="GO" id="GO:0005737">
    <property type="term" value="C:cytoplasm"/>
    <property type="evidence" value="ECO:0007669"/>
    <property type="project" value="TreeGrafter"/>
</dbReference>
<evidence type="ECO:0000256" key="9">
    <source>
        <dbReference type="ARBA" id="ARBA00022723"/>
    </source>
</evidence>
<feature type="binding site" evidence="21">
    <location>
        <position position="344"/>
    </location>
    <ligand>
        <name>Zn(2+)</name>
        <dbReference type="ChEBI" id="CHEBI:29105"/>
        <note>catalytic</note>
    </ligand>
</feature>
<feature type="site" description="Transition state stabilizer" evidence="22">
    <location>
        <position position="430"/>
    </location>
</feature>
<dbReference type="InterPro" id="IPR050344">
    <property type="entry name" value="Peptidase_M1_aminopeptidases"/>
</dbReference>
<dbReference type="GO" id="GO:0005886">
    <property type="term" value="C:plasma membrane"/>
    <property type="evidence" value="ECO:0007669"/>
    <property type="project" value="UniProtKB-SubCell"/>
</dbReference>
<evidence type="ECO:0000259" key="26">
    <source>
        <dbReference type="Pfam" id="PF11838"/>
    </source>
</evidence>
<evidence type="ECO:0000259" key="25">
    <source>
        <dbReference type="Pfam" id="PF01433"/>
    </source>
</evidence>
<proteinExistence type="inferred from homology"/>
<dbReference type="Gene3D" id="2.60.40.1910">
    <property type="match status" value="1"/>
</dbReference>
<dbReference type="EMBL" id="CADEPI010000384">
    <property type="protein sequence ID" value="CAB3384998.1"/>
    <property type="molecule type" value="Genomic_DNA"/>
</dbReference>
<evidence type="ECO:0000259" key="27">
    <source>
        <dbReference type="Pfam" id="PF17900"/>
    </source>
</evidence>
<evidence type="ECO:0000256" key="17">
    <source>
        <dbReference type="ARBA" id="ARBA00023157"/>
    </source>
</evidence>
<sequence length="945" mass="108300">MATSAIGIESASPSAPSFTTLRVAEPELTTANSLSASPTALPTPSYRLPGDLRPEHYTLDMKTFLDGENSRFEGRVLIKVKCEKDTSRVVLHSTDLLLNTDKVRVGDKEITGHEFDTQNEFYIIKLKEALKSGSKYVIEIPFEGNLTTSLAGYYRTSYKDKATGDTKWVATTQFVSVDARRAFPCFDEPEMKAVFQVNMIRRKGFTSISNMPLAKSVQLEDDWFRDEYVESVRMSTYLVAFVVSDFAHLESNPGNTTFRVWARQDAIEQARYSLEIGPKILDFYEDYFNVPYPLPKMDMIAVQDFSTGAMENWGLITYEESCMLYEETTSEINDKEEVTVVVAHELAHQWFGNLVTMKWWDDLWLNEGFAVYVQGLGTDHVQPTWNHPDTQAVRSLLKIFSIDSLKSSHPVSNNIQHQSEIRQLFDYISYVKGYLVLRMLNYVLGEETFRQGVSRYLKTHQYGNAVQDDLWASFEERLRDDSARDSSRKEAPRTATVKQIMDSWTLQTGYPVIHVMRNYEAGTAELTQNRFVTDWLGRSSDDRESLWWVPISYTDPSNALLDISTKPRFWMNTSNATLAGLPKKDQWLLLNVNATALYRINYDAENWDLLSTALRTEKNHGEIPTLNRVQIIDDAFNLARAGLLEYSLALNILRYLHHEREYLPWKAAFANLEYLSRMTKRGGGYGPFRIFVRTLLTPVYNALDEPFNPTVAGDTLPQIKHRAQVLDWSCSFGVSDCEEKAVALFKIWQQQTEDPDVVNPIPVELRSVVYCNAVESGGEPAWDFVWRRFLSSNVAAEKSKLLSALGCAREMWLLHRFLDMSLNETTGIRKQDVTYVFKSVATSSSGFYIAKEFLFSRIKDIHSYVSPDFSRVGKYVEGVSYLMSTKNDLEQIKQFVELNSEYLKDAKFAVKEAVENVELNVQWHSRYYSTVIEWFSAHANEELFA</sequence>
<dbReference type="GO" id="GO:0006508">
    <property type="term" value="P:proteolysis"/>
    <property type="evidence" value="ECO:0007669"/>
    <property type="project" value="UniProtKB-KW"/>
</dbReference>
<evidence type="ECO:0000256" key="12">
    <source>
        <dbReference type="ARBA" id="ARBA00022833"/>
    </source>
</evidence>
<reference evidence="28 29" key="1">
    <citation type="submission" date="2020-04" db="EMBL/GenBank/DDBJ databases">
        <authorList>
            <person name="Alioto T."/>
            <person name="Alioto T."/>
            <person name="Gomez Garrido J."/>
        </authorList>
    </citation>
    <scope>NUCLEOTIDE SEQUENCE [LARGE SCALE GENOMIC DNA]</scope>
</reference>
<keyword evidence="5" id="KW-1003">Cell membrane</keyword>
<dbReference type="Proteomes" id="UP000494165">
    <property type="component" value="Unassembled WGS sequence"/>
</dbReference>
<keyword evidence="7 23" id="KW-0645">Protease</keyword>
<evidence type="ECO:0000256" key="11">
    <source>
        <dbReference type="ARBA" id="ARBA00022801"/>
    </source>
</evidence>
<comment type="subcellular location">
    <subcellularLocation>
        <location evidence="3">Cell membrane</location>
        <topology evidence="3">Lipid-anchor</topology>
        <topology evidence="3">GPI-anchor</topology>
    </subcellularLocation>
    <subcellularLocation>
        <location evidence="2">Membrane</location>
        <topology evidence="2">Single-pass type II membrane protein</topology>
    </subcellularLocation>
</comment>
<dbReference type="OrthoDB" id="510539at2759"/>
<dbReference type="InterPro" id="IPR042097">
    <property type="entry name" value="Aminopeptidase_N-like_N_sf"/>
</dbReference>
<keyword evidence="29" id="KW-1185">Reference proteome</keyword>
<keyword evidence="18" id="KW-0325">Glycoprotein</keyword>
<evidence type="ECO:0000256" key="18">
    <source>
        <dbReference type="ARBA" id="ARBA00023180"/>
    </source>
</evidence>
<keyword evidence="16" id="KW-0472">Membrane</keyword>
<evidence type="ECO:0000313" key="29">
    <source>
        <dbReference type="Proteomes" id="UP000494165"/>
    </source>
</evidence>
<evidence type="ECO:0000256" key="14">
    <source>
        <dbReference type="ARBA" id="ARBA00022989"/>
    </source>
</evidence>
<evidence type="ECO:0000256" key="24">
    <source>
        <dbReference type="SAM" id="MobiDB-lite"/>
    </source>
</evidence>
<dbReference type="GO" id="GO:0005615">
    <property type="term" value="C:extracellular space"/>
    <property type="evidence" value="ECO:0007669"/>
    <property type="project" value="TreeGrafter"/>
</dbReference>
<organism evidence="28 29">
    <name type="scientific">Cloeon dipterum</name>
    <dbReference type="NCBI Taxonomy" id="197152"/>
    <lineage>
        <taxon>Eukaryota</taxon>
        <taxon>Metazoa</taxon>
        <taxon>Ecdysozoa</taxon>
        <taxon>Arthropoda</taxon>
        <taxon>Hexapoda</taxon>
        <taxon>Insecta</taxon>
        <taxon>Pterygota</taxon>
        <taxon>Palaeoptera</taxon>
        <taxon>Ephemeroptera</taxon>
        <taxon>Pisciforma</taxon>
        <taxon>Baetidae</taxon>
        <taxon>Cloeon</taxon>
    </lineage>
</organism>
<evidence type="ECO:0000256" key="16">
    <source>
        <dbReference type="ARBA" id="ARBA00023136"/>
    </source>
</evidence>
<keyword evidence="12 21" id="KW-0862">Zinc</keyword>
<keyword evidence="6" id="KW-0336">GPI-anchor</keyword>
<dbReference type="GO" id="GO:0098552">
    <property type="term" value="C:side of membrane"/>
    <property type="evidence" value="ECO:0007669"/>
    <property type="project" value="UniProtKB-KW"/>
</dbReference>
<keyword evidence="19" id="KW-0449">Lipoprotein</keyword>
<dbReference type="FunFam" id="2.60.40.1730:FF:000012">
    <property type="entry name" value="Aminopeptidase N"/>
    <property type="match status" value="1"/>
</dbReference>
<dbReference type="FunFam" id="1.25.50.20:FF:000001">
    <property type="entry name" value="Aminopeptidase"/>
    <property type="match status" value="1"/>
</dbReference>
<comment type="cofactor">
    <cofactor evidence="21 23">
        <name>Zn(2+)</name>
        <dbReference type="ChEBI" id="CHEBI:29105"/>
    </cofactor>
    <text evidence="21 23">Binds 1 zinc ion per subunit.</text>
</comment>
<gene>
    <name evidence="28" type="ORF">CLODIP_2_CD12956</name>
</gene>
<dbReference type="AlphaFoldDB" id="A0A8S1DVE6"/>
<dbReference type="Pfam" id="PF01433">
    <property type="entry name" value="Peptidase_M1"/>
    <property type="match status" value="1"/>
</dbReference>
<protein>
    <recommendedName>
        <fullName evidence="23">Aminopeptidase</fullName>
        <ecNumber evidence="23">3.4.11.-</ecNumber>
    </recommendedName>
</protein>
<keyword evidence="23" id="KW-0031">Aminopeptidase</keyword>
<feature type="region of interest" description="Disordered" evidence="24">
    <location>
        <begin position="29"/>
        <end position="48"/>
    </location>
</feature>
<dbReference type="Gene3D" id="1.25.50.20">
    <property type="match status" value="1"/>
</dbReference>
<feature type="domain" description="Aminopeptidase N-like N-terminal" evidence="27">
    <location>
        <begin position="54"/>
        <end position="238"/>
    </location>
</feature>
<evidence type="ECO:0000256" key="1">
    <source>
        <dbReference type="ARBA" id="ARBA00000098"/>
    </source>
</evidence>
<accession>A0A8S1DVE6</accession>
<evidence type="ECO:0000256" key="23">
    <source>
        <dbReference type="RuleBase" id="RU364040"/>
    </source>
</evidence>
<evidence type="ECO:0000256" key="4">
    <source>
        <dbReference type="ARBA" id="ARBA00010136"/>
    </source>
</evidence>
<dbReference type="GO" id="GO:0016285">
    <property type="term" value="F:alanyl aminopeptidase activity"/>
    <property type="evidence" value="ECO:0007669"/>
    <property type="project" value="UniProtKB-EC"/>
</dbReference>
<dbReference type="PRINTS" id="PR00756">
    <property type="entry name" value="ALADIPTASE"/>
</dbReference>
<keyword evidence="9 21" id="KW-0479">Metal-binding</keyword>
<dbReference type="Gene3D" id="1.10.390.10">
    <property type="entry name" value="Neutral Protease Domain 2"/>
    <property type="match status" value="1"/>
</dbReference>
<keyword evidence="14" id="KW-1133">Transmembrane helix</keyword>
<evidence type="ECO:0000256" key="3">
    <source>
        <dbReference type="ARBA" id="ARBA00004609"/>
    </source>
</evidence>
<dbReference type="GO" id="GO:0042277">
    <property type="term" value="F:peptide binding"/>
    <property type="evidence" value="ECO:0007669"/>
    <property type="project" value="TreeGrafter"/>
</dbReference>
<comment type="similarity">
    <text evidence="4 23">Belongs to the peptidase M1 family.</text>
</comment>
<feature type="compositionally biased region" description="Polar residues" evidence="24">
    <location>
        <begin position="29"/>
        <end position="42"/>
    </location>
</feature>
<dbReference type="PANTHER" id="PTHR11533">
    <property type="entry name" value="PROTEASE M1 ZINC METALLOPROTEASE"/>
    <property type="match status" value="1"/>
</dbReference>
<keyword evidence="10" id="KW-0732">Signal</keyword>
<dbReference type="Pfam" id="PF17900">
    <property type="entry name" value="Peptidase_M1_N"/>
    <property type="match status" value="1"/>
</dbReference>
<dbReference type="GO" id="GO:0008270">
    <property type="term" value="F:zinc ion binding"/>
    <property type="evidence" value="ECO:0007669"/>
    <property type="project" value="UniProtKB-UniRule"/>
</dbReference>
<dbReference type="FunFam" id="1.10.390.10:FF:000016">
    <property type="entry name" value="Glutamyl aminopeptidase"/>
    <property type="match status" value="1"/>
</dbReference>
<evidence type="ECO:0000256" key="10">
    <source>
        <dbReference type="ARBA" id="ARBA00022729"/>
    </source>
</evidence>
<comment type="caution">
    <text evidence="28">The sequence shown here is derived from an EMBL/GenBank/DDBJ whole genome shotgun (WGS) entry which is preliminary data.</text>
</comment>
<evidence type="ECO:0000256" key="19">
    <source>
        <dbReference type="ARBA" id="ARBA00023288"/>
    </source>
</evidence>
<dbReference type="CDD" id="cd09601">
    <property type="entry name" value="M1_APN-Q_like"/>
    <property type="match status" value="1"/>
</dbReference>
<dbReference type="InterPro" id="IPR024571">
    <property type="entry name" value="ERAP1-like_C_dom"/>
</dbReference>
<keyword evidence="8" id="KW-0812">Transmembrane</keyword>
<comment type="catalytic activity">
    <reaction evidence="1">
        <text>Release of an N-terminal amino acid, Xaa-|-Yaa- from a peptide, amide or arylamide. Xaa is preferably Ala, but may be most amino acids including Pro (slow action). When a terminal hydrophobic residue is followed by a prolyl residue, the two may be released as an intact Xaa-Pro dipeptide.</text>
        <dbReference type="EC" id="3.4.11.2"/>
    </reaction>
</comment>
<feature type="domain" description="Peptidase M1 membrane alanine aminopeptidase" evidence="25">
    <location>
        <begin position="272"/>
        <end position="504"/>
    </location>
</feature>
<feature type="domain" description="ERAP1-like C-terminal" evidence="26">
    <location>
        <begin position="587"/>
        <end position="918"/>
    </location>
</feature>
<dbReference type="FunFam" id="2.60.40.1910:FF:000008">
    <property type="entry name" value="Aminopeptidase"/>
    <property type="match status" value="1"/>
</dbReference>
<evidence type="ECO:0000256" key="7">
    <source>
        <dbReference type="ARBA" id="ARBA00022670"/>
    </source>
</evidence>
<dbReference type="InterPro" id="IPR014782">
    <property type="entry name" value="Peptidase_M1_dom"/>
</dbReference>
<dbReference type="InterPro" id="IPR001930">
    <property type="entry name" value="Peptidase_M1"/>
</dbReference>
<dbReference type="GO" id="GO:0043171">
    <property type="term" value="P:peptide catabolic process"/>
    <property type="evidence" value="ECO:0007669"/>
    <property type="project" value="TreeGrafter"/>
</dbReference>
<feature type="binding site" evidence="21">
    <location>
        <position position="348"/>
    </location>
    <ligand>
        <name>Zn(2+)</name>
        <dbReference type="ChEBI" id="CHEBI:29105"/>
        <note>catalytic</note>
    </ligand>
</feature>
<evidence type="ECO:0000313" key="28">
    <source>
        <dbReference type="EMBL" id="CAB3384998.1"/>
    </source>
</evidence>
<evidence type="ECO:0000256" key="13">
    <source>
        <dbReference type="ARBA" id="ARBA00022968"/>
    </source>
</evidence>
<dbReference type="InterPro" id="IPR034016">
    <property type="entry name" value="M1_APN-typ"/>
</dbReference>
<name>A0A8S1DVE6_9INSE</name>
<dbReference type="SUPFAM" id="SSF55486">
    <property type="entry name" value="Metalloproteases ('zincins'), catalytic domain"/>
    <property type="match status" value="1"/>
</dbReference>
<feature type="active site" description="Proton acceptor" evidence="20">
    <location>
        <position position="345"/>
    </location>
</feature>
<evidence type="ECO:0000256" key="20">
    <source>
        <dbReference type="PIRSR" id="PIRSR634016-1"/>
    </source>
</evidence>
<keyword evidence="17" id="KW-1015">Disulfide bond</keyword>
<keyword evidence="15 23" id="KW-0482">Metalloprotease</keyword>
<evidence type="ECO:0000256" key="8">
    <source>
        <dbReference type="ARBA" id="ARBA00022692"/>
    </source>
</evidence>
<evidence type="ECO:0000256" key="15">
    <source>
        <dbReference type="ARBA" id="ARBA00023049"/>
    </source>
</evidence>
<evidence type="ECO:0000256" key="5">
    <source>
        <dbReference type="ARBA" id="ARBA00022475"/>
    </source>
</evidence>
<dbReference type="PANTHER" id="PTHR11533:SF253">
    <property type="entry name" value="AMINOPEPTIDASE-RELATED"/>
    <property type="match status" value="1"/>
</dbReference>
<evidence type="ECO:0000256" key="22">
    <source>
        <dbReference type="PIRSR" id="PIRSR634016-4"/>
    </source>
</evidence>
<keyword evidence="11 23" id="KW-0378">Hydrolase</keyword>
<dbReference type="Pfam" id="PF11838">
    <property type="entry name" value="ERAP1_C"/>
    <property type="match status" value="1"/>
</dbReference>
<dbReference type="InterPro" id="IPR045357">
    <property type="entry name" value="Aminopeptidase_N-like_N"/>
</dbReference>
<dbReference type="InterPro" id="IPR027268">
    <property type="entry name" value="Peptidase_M4/M1_CTD_sf"/>
</dbReference>
<dbReference type="SUPFAM" id="SSF63737">
    <property type="entry name" value="Leukotriene A4 hydrolase N-terminal domain"/>
    <property type="match status" value="1"/>
</dbReference>
<dbReference type="GO" id="GO:0070006">
    <property type="term" value="F:metalloaminopeptidase activity"/>
    <property type="evidence" value="ECO:0007669"/>
    <property type="project" value="TreeGrafter"/>
</dbReference>
<keyword evidence="13" id="KW-0735">Signal-anchor</keyword>
<evidence type="ECO:0000256" key="21">
    <source>
        <dbReference type="PIRSR" id="PIRSR634016-3"/>
    </source>
</evidence>
<evidence type="ECO:0000256" key="2">
    <source>
        <dbReference type="ARBA" id="ARBA00004606"/>
    </source>
</evidence>
<evidence type="ECO:0000256" key="6">
    <source>
        <dbReference type="ARBA" id="ARBA00022622"/>
    </source>
</evidence>
<dbReference type="Gene3D" id="2.60.40.1730">
    <property type="entry name" value="tricorn interacting facor f3 domain"/>
    <property type="match status" value="1"/>
</dbReference>
<feature type="binding site" evidence="21">
    <location>
        <position position="367"/>
    </location>
    <ligand>
        <name>Zn(2+)</name>
        <dbReference type="ChEBI" id="CHEBI:29105"/>
        <note>catalytic</note>
    </ligand>
</feature>